<feature type="region of interest" description="Disordered" evidence="1">
    <location>
        <begin position="1"/>
        <end position="114"/>
    </location>
</feature>
<sequence>MTTPRRPIIDDVHLGKPQRQRAAGRKSRRGGGRAPLRVEEKRQILESGEGGRRGSSNRDLGQLVKRKKKKKEIGERPAIVNSRRRYDARRDFDHGRERKKGEKERREGEVKEGA</sequence>
<comment type="caution">
    <text evidence="2">The sequence shown here is derived from an EMBL/GenBank/DDBJ whole genome shotgun (WGS) entry which is preliminary data.</text>
</comment>
<evidence type="ECO:0000256" key="1">
    <source>
        <dbReference type="SAM" id="MobiDB-lite"/>
    </source>
</evidence>
<feature type="compositionally biased region" description="Basic residues" evidence="1">
    <location>
        <begin position="16"/>
        <end position="31"/>
    </location>
</feature>
<protein>
    <submittedName>
        <fullName evidence="2">Uncharacterized protein</fullName>
    </submittedName>
</protein>
<keyword evidence="3" id="KW-1185">Reference proteome</keyword>
<reference evidence="2 3" key="1">
    <citation type="submission" date="2023-03" db="EMBL/GenBank/DDBJ databases">
        <title>High recombination rates correlate with genetic variation in Cardiocondyla obscurior ants.</title>
        <authorList>
            <person name="Errbii M."/>
        </authorList>
    </citation>
    <scope>NUCLEOTIDE SEQUENCE [LARGE SCALE GENOMIC DNA]</scope>
    <source>
        <strain evidence="2">Alpha-2009</strain>
        <tissue evidence="2">Whole body</tissue>
    </source>
</reference>
<accession>A0AAW2GR05</accession>
<evidence type="ECO:0000313" key="3">
    <source>
        <dbReference type="Proteomes" id="UP001430953"/>
    </source>
</evidence>
<evidence type="ECO:0000313" key="2">
    <source>
        <dbReference type="EMBL" id="KAL0129669.1"/>
    </source>
</evidence>
<dbReference type="EMBL" id="JADYXP020000002">
    <property type="protein sequence ID" value="KAL0129669.1"/>
    <property type="molecule type" value="Genomic_DNA"/>
</dbReference>
<proteinExistence type="predicted"/>
<organism evidence="2 3">
    <name type="scientific">Cardiocondyla obscurior</name>
    <dbReference type="NCBI Taxonomy" id="286306"/>
    <lineage>
        <taxon>Eukaryota</taxon>
        <taxon>Metazoa</taxon>
        <taxon>Ecdysozoa</taxon>
        <taxon>Arthropoda</taxon>
        <taxon>Hexapoda</taxon>
        <taxon>Insecta</taxon>
        <taxon>Pterygota</taxon>
        <taxon>Neoptera</taxon>
        <taxon>Endopterygota</taxon>
        <taxon>Hymenoptera</taxon>
        <taxon>Apocrita</taxon>
        <taxon>Aculeata</taxon>
        <taxon>Formicoidea</taxon>
        <taxon>Formicidae</taxon>
        <taxon>Myrmicinae</taxon>
        <taxon>Cardiocondyla</taxon>
    </lineage>
</organism>
<gene>
    <name evidence="2" type="ORF">PUN28_001736</name>
</gene>
<feature type="compositionally biased region" description="Basic and acidic residues" evidence="1">
    <location>
        <begin position="36"/>
        <end position="52"/>
    </location>
</feature>
<dbReference type="Proteomes" id="UP001430953">
    <property type="component" value="Unassembled WGS sequence"/>
</dbReference>
<feature type="compositionally biased region" description="Basic and acidic residues" evidence="1">
    <location>
        <begin position="84"/>
        <end position="114"/>
    </location>
</feature>
<dbReference type="AlphaFoldDB" id="A0AAW2GR05"/>
<name>A0AAW2GR05_9HYME</name>